<keyword evidence="1" id="KW-0472">Membrane</keyword>
<keyword evidence="1" id="KW-1133">Transmembrane helix</keyword>
<dbReference type="RefSeq" id="WP_152279368.1">
    <property type="nucleotide sequence ID" value="NZ_WFKK01000001.1"/>
</dbReference>
<dbReference type="Proteomes" id="UP000472839">
    <property type="component" value="Unassembled WGS sequence"/>
</dbReference>
<dbReference type="EMBL" id="WFKK01000001">
    <property type="protein sequence ID" value="KAB7891266.1"/>
    <property type="molecule type" value="Genomic_DNA"/>
</dbReference>
<name>A0A6L4WW57_9BACT</name>
<evidence type="ECO:0000256" key="1">
    <source>
        <dbReference type="SAM" id="Phobius"/>
    </source>
</evidence>
<feature type="transmembrane region" description="Helical" evidence="1">
    <location>
        <begin position="78"/>
        <end position="98"/>
    </location>
</feature>
<proteinExistence type="predicted"/>
<accession>A0A6L4WW57</accession>
<organism evidence="2 3">
    <name type="scientific">Poseidonibacter ostreae</name>
    <dbReference type="NCBI Taxonomy" id="2654171"/>
    <lineage>
        <taxon>Bacteria</taxon>
        <taxon>Pseudomonadati</taxon>
        <taxon>Campylobacterota</taxon>
        <taxon>Epsilonproteobacteria</taxon>
        <taxon>Campylobacterales</taxon>
        <taxon>Arcobacteraceae</taxon>
        <taxon>Poseidonibacter</taxon>
    </lineage>
</organism>
<dbReference type="AlphaFoldDB" id="A0A6L4WW57"/>
<comment type="caution">
    <text evidence="2">The sequence shown here is derived from an EMBL/GenBank/DDBJ whole genome shotgun (WGS) entry which is preliminary data.</text>
</comment>
<evidence type="ECO:0000313" key="3">
    <source>
        <dbReference type="Proteomes" id="UP000472839"/>
    </source>
</evidence>
<protein>
    <submittedName>
        <fullName evidence="2">Uncharacterized protein</fullName>
    </submittedName>
</protein>
<keyword evidence="1" id="KW-0812">Transmembrane</keyword>
<gene>
    <name evidence="2" type="ORF">GBG19_00085</name>
</gene>
<sequence length="193" mass="22654">MISLIVKLINKIFGSKIKKIKHQLRRKYPILFPATRKYSNYRRKHTFSDGQIIFYTLSMTMSTLVIIGVALYGGRLFISQNMFTLVSVPFFIVIFYEISQRVVNVRKLDILRRKKRQNSKKVDNVFVSDFNEEIDLSKDSVIIRSIEFKVSSYFDFEHEAKLQALDNKCNAVINTKISEGYFKGYVVRRAIEE</sequence>
<evidence type="ECO:0000313" key="2">
    <source>
        <dbReference type="EMBL" id="KAB7891266.1"/>
    </source>
</evidence>
<reference evidence="2 3" key="1">
    <citation type="submission" date="2019-10" db="EMBL/GenBank/DDBJ databases">
        <title>Poseidonibacter ostreae sp. nov., isolated from the gut of the Ostrea denselamellosa.</title>
        <authorList>
            <person name="Choi A."/>
        </authorList>
    </citation>
    <scope>NUCLEOTIDE SEQUENCE [LARGE SCALE GENOMIC DNA]</scope>
    <source>
        <strain evidence="2 3">SJOD-M-33</strain>
    </source>
</reference>
<feature type="transmembrane region" description="Helical" evidence="1">
    <location>
        <begin position="52"/>
        <end position="72"/>
    </location>
</feature>